<keyword evidence="1" id="KW-1133">Transmembrane helix</keyword>
<proteinExistence type="predicted"/>
<organism evidence="2 3">
    <name type="scientific">Vittaforma corneae (strain ATCC 50505)</name>
    <name type="common">Microsporidian parasite</name>
    <name type="synonym">Nosema corneum</name>
    <dbReference type="NCBI Taxonomy" id="993615"/>
    <lineage>
        <taxon>Eukaryota</taxon>
        <taxon>Fungi</taxon>
        <taxon>Fungi incertae sedis</taxon>
        <taxon>Microsporidia</taxon>
        <taxon>Nosematidae</taxon>
        <taxon>Vittaforma</taxon>
    </lineage>
</organism>
<gene>
    <name evidence="2" type="ORF">VICG_01842</name>
</gene>
<evidence type="ECO:0000313" key="2">
    <source>
        <dbReference type="EMBL" id="ELA41143.1"/>
    </source>
</evidence>
<feature type="transmembrane region" description="Helical" evidence="1">
    <location>
        <begin position="265"/>
        <end position="284"/>
    </location>
</feature>
<dbReference type="Proteomes" id="UP000011082">
    <property type="component" value="Unassembled WGS sequence"/>
</dbReference>
<feature type="transmembrane region" description="Helical" evidence="1">
    <location>
        <begin position="85"/>
        <end position="110"/>
    </location>
</feature>
<feature type="transmembrane region" description="Helical" evidence="1">
    <location>
        <begin position="175"/>
        <end position="195"/>
    </location>
</feature>
<protein>
    <submittedName>
        <fullName evidence="2">Uncharacterized protein</fullName>
    </submittedName>
</protein>
<dbReference type="RefSeq" id="XP_007605287.1">
    <property type="nucleotide sequence ID" value="XM_007605225.1"/>
</dbReference>
<dbReference type="VEuPathDB" id="MicrosporidiaDB:VICG_01842"/>
<name>L2GJU8_VITCO</name>
<evidence type="ECO:0000313" key="3">
    <source>
        <dbReference type="Proteomes" id="UP000011082"/>
    </source>
</evidence>
<feature type="transmembrane region" description="Helical" evidence="1">
    <location>
        <begin position="201"/>
        <end position="218"/>
    </location>
</feature>
<sequence length="307" mass="35668">MRKFKNVDRIWILKKYPTAELITHASFYIFRLTVFIIIRALNFNIKAVNKRTITGANNIIISIIFSLFLVFFALYNIFTENIYGYYLATILMFHNFLLTIAMAILAHINVGTKTRYWYITLVIALSYILEMCISTVFIHKKRAESNKALFQRIGADQTINDIYSLRKRIETLSSINLFLPAVIILKIYFTPIIFVQRFENITFAILILTALQHVFTYANFYDEDLLQRRIAIAITIIKAVVIIVLIVLTSLNYANLIANGRDIRIILYADILLVTLMFLYCLCVDMKSFGKGLKKHILFRTRKLTLG</sequence>
<dbReference type="EMBL" id="JH370149">
    <property type="protein sequence ID" value="ELA41143.1"/>
    <property type="molecule type" value="Genomic_DNA"/>
</dbReference>
<dbReference type="HOGENOM" id="CLU_918896_0_0_1"/>
<accession>L2GJU8</accession>
<reference evidence="3" key="1">
    <citation type="submission" date="2011-05" db="EMBL/GenBank/DDBJ databases">
        <title>The genome sequence of Vittaforma corneae strain ATCC 50505.</title>
        <authorList>
            <consortium name="The Broad Institute Genome Sequencing Platform"/>
            <person name="Cuomo C."/>
            <person name="Didier E."/>
            <person name="Bowers L."/>
            <person name="Young S.K."/>
            <person name="Zeng Q."/>
            <person name="Gargeya S."/>
            <person name="Fitzgerald M."/>
            <person name="Haas B."/>
            <person name="Abouelleil A."/>
            <person name="Alvarado L."/>
            <person name="Arachchi H.M."/>
            <person name="Berlin A."/>
            <person name="Chapman S.B."/>
            <person name="Gearin G."/>
            <person name="Goldberg J."/>
            <person name="Griggs A."/>
            <person name="Gujja S."/>
            <person name="Hansen M."/>
            <person name="Heiman D."/>
            <person name="Howarth C."/>
            <person name="Larimer J."/>
            <person name="Lui A."/>
            <person name="MacDonald P.J.P."/>
            <person name="McCowen C."/>
            <person name="Montmayeur A."/>
            <person name="Murphy C."/>
            <person name="Neiman D."/>
            <person name="Pearson M."/>
            <person name="Priest M."/>
            <person name="Roberts A."/>
            <person name="Saif S."/>
            <person name="Shea T."/>
            <person name="Sisk P."/>
            <person name="Stolte C."/>
            <person name="Sykes S."/>
            <person name="Wortman J."/>
            <person name="Nusbaum C."/>
            <person name="Birren B."/>
        </authorList>
    </citation>
    <scope>NUCLEOTIDE SEQUENCE [LARGE SCALE GENOMIC DNA]</scope>
    <source>
        <strain evidence="3">ATCC 50505</strain>
    </source>
</reference>
<keyword evidence="1" id="KW-0472">Membrane</keyword>
<dbReference type="AlphaFoldDB" id="L2GJU8"/>
<dbReference type="InParanoid" id="L2GJU8"/>
<evidence type="ECO:0000256" key="1">
    <source>
        <dbReference type="SAM" id="Phobius"/>
    </source>
</evidence>
<feature type="transmembrane region" description="Helical" evidence="1">
    <location>
        <begin position="21"/>
        <end position="39"/>
    </location>
</feature>
<feature type="transmembrane region" description="Helical" evidence="1">
    <location>
        <begin position="116"/>
        <end position="138"/>
    </location>
</feature>
<feature type="transmembrane region" description="Helical" evidence="1">
    <location>
        <begin position="59"/>
        <end position="78"/>
    </location>
</feature>
<keyword evidence="3" id="KW-1185">Reference proteome</keyword>
<keyword evidence="1" id="KW-0812">Transmembrane</keyword>
<feature type="transmembrane region" description="Helical" evidence="1">
    <location>
        <begin position="230"/>
        <end position="253"/>
    </location>
</feature>
<dbReference type="GeneID" id="19882552"/>